<dbReference type="KEGG" id="vg:80539735"/>
<dbReference type="Proteomes" id="UP000830912">
    <property type="component" value="Segment"/>
</dbReference>
<dbReference type="RefSeq" id="YP_010801054.1">
    <property type="nucleotide sequence ID" value="NC_076940.1"/>
</dbReference>
<accession>A0AAE7QRD6</accession>
<feature type="compositionally biased region" description="Low complexity" evidence="1">
    <location>
        <begin position="50"/>
        <end position="88"/>
    </location>
</feature>
<evidence type="ECO:0000256" key="1">
    <source>
        <dbReference type="SAM" id="MobiDB-lite"/>
    </source>
</evidence>
<sequence length="211" mass="23688">MNSMLNPNAVPFQPSTQVVAVPMQYPSGFSPGFRRQRNSGFRPMFRRRNNNGNQNRSRQNWQRVQNNNRGNNLNRNNNGQRSNRRQNNQMSQNMPFEQQLLMMANETAYAAIYPAEMQNVAPTKLVKIAKRAAMQIVSGHATVEISNGTEDSNQRVAIFTIKVAMNSAAAGPSIFHPGGVPGKCTQFALSVQSYYNSLAVVLQRRDWENPG</sequence>
<protein>
    <submittedName>
        <fullName evidence="2">N</fullName>
    </submittedName>
</protein>
<organism evidence="2 3">
    <name type="scientific">Bangali torovirus</name>
    <dbReference type="NCBI Taxonomy" id="2816848"/>
    <lineage>
        <taxon>Viruses</taxon>
        <taxon>Riboviria</taxon>
        <taxon>Orthornavirae</taxon>
        <taxon>Pisuviricota</taxon>
        <taxon>Pisoniviricetes</taxon>
        <taxon>Nidovirales</taxon>
        <taxon>Tornidovirineae</taxon>
        <taxon>Tobaniviridae</taxon>
        <taxon>Torovirinae</taxon>
        <taxon>Torovirus</taxon>
        <taxon>Bantovirus</taxon>
        <taxon>Torovirus banli</taxon>
    </lineage>
</organism>
<proteinExistence type="predicted"/>
<dbReference type="Pfam" id="PF11030">
    <property type="entry name" value="Nucleocapsid-N"/>
    <property type="match status" value="1"/>
</dbReference>
<feature type="region of interest" description="Disordered" evidence="1">
    <location>
        <begin position="27"/>
        <end position="88"/>
    </location>
</feature>
<evidence type="ECO:0000313" key="2">
    <source>
        <dbReference type="EMBL" id="QSR83626.1"/>
    </source>
</evidence>
<dbReference type="GeneID" id="80539735"/>
<keyword evidence="3" id="KW-1185">Reference proteome</keyword>
<dbReference type="EMBL" id="MW561977">
    <property type="protein sequence ID" value="QSR83626.1"/>
    <property type="molecule type" value="Genomic_RNA"/>
</dbReference>
<dbReference type="InterPro" id="IPR020253">
    <property type="entry name" value="Torovirus_nucleocapsid"/>
</dbReference>
<reference evidence="2" key="1">
    <citation type="submission" date="2021-02" db="EMBL/GenBank/DDBJ databases">
        <title>Tick virome exploitation from camel in Kenya.</title>
        <authorList>
            <person name="Zhang Y."/>
            <person name="Shen S."/>
            <person name="Deng F."/>
        </authorList>
    </citation>
    <scope>NUCLEOTIDE SEQUENCE</scope>
    <source>
        <strain evidence="2">Bangali/H.rufipes/2018</strain>
    </source>
</reference>
<evidence type="ECO:0000313" key="3">
    <source>
        <dbReference type="Proteomes" id="UP000830912"/>
    </source>
</evidence>
<name>A0AAE7QRD6_9NIDO</name>